<dbReference type="PANTHER" id="PTHR43201:SF5">
    <property type="entry name" value="MEDIUM-CHAIN ACYL-COA LIGASE ACSF2, MITOCHONDRIAL"/>
    <property type="match status" value="1"/>
</dbReference>
<evidence type="ECO:0000313" key="5">
    <source>
        <dbReference type="Proteomes" id="UP001243496"/>
    </source>
</evidence>
<dbReference type="PROSITE" id="PS00455">
    <property type="entry name" value="AMP_BINDING"/>
    <property type="match status" value="1"/>
</dbReference>
<proteinExistence type="inferred from homology"/>
<dbReference type="GO" id="GO:0006631">
    <property type="term" value="P:fatty acid metabolic process"/>
    <property type="evidence" value="ECO:0007669"/>
    <property type="project" value="TreeGrafter"/>
</dbReference>
<protein>
    <submittedName>
        <fullName evidence="4">AMP-binding protein</fullName>
    </submittedName>
</protein>
<dbReference type="InterPro" id="IPR045851">
    <property type="entry name" value="AMP-bd_C_sf"/>
</dbReference>
<sequence>MYFWETKEEYYDRVFLLSDQGESVTYQEKDEICERMQKEIKQGELAFILCRNTIGSVLSYFACLKNRTIPLLLDAKMDYDMIKNLIKEYEPDALFYPKDQEELWKEFGQKGMFDEYGYCIRHQQKEEPTKIYKDLALLLTTSGSTGSPKLVRQSYQNIQSNADSIAKYLYLDENERPITTLPMHYTYGLSIINSHALCGATILLTEHGLFEQEFWDFLKKEKATSFGGVPYTYEMLKRLKFFDMDLPYLKTMTQAGGKLAKHLHQEFAQYAKDTGKEFIVMYGQTEATARMSYLPAKDSIRKAGSIGIAIPGGRIEIEDGELVYYGENVTLGYAQNKEDLIKGDERGGRLKTGDMARVDEEGYYYIVGRKKRFLKVLGNRINLDEVEQILKARYKECELACAGIDDHLYIYAEEENAPDKEEVISFISEKTGLNPGVFEVFYIDHIPVSESGKIKYKELEDVENVI</sequence>
<evidence type="ECO:0000256" key="2">
    <source>
        <dbReference type="ARBA" id="ARBA00022598"/>
    </source>
</evidence>
<dbReference type="GO" id="GO:0031956">
    <property type="term" value="F:medium-chain fatty acid-CoA ligase activity"/>
    <property type="evidence" value="ECO:0007669"/>
    <property type="project" value="TreeGrafter"/>
</dbReference>
<feature type="domain" description="AMP-dependent synthetase/ligase" evidence="3">
    <location>
        <begin position="4"/>
        <end position="333"/>
    </location>
</feature>
<dbReference type="InterPro" id="IPR020845">
    <property type="entry name" value="AMP-binding_CS"/>
</dbReference>
<keyword evidence="2" id="KW-0436">Ligase</keyword>
<reference evidence="4" key="1">
    <citation type="submission" date="2023-08" db="EMBL/GenBank/DDBJ databases">
        <title>Complete Genome Sequences of butyrate producing Anaerostipes hadrus strains BA1 and GIF7 isolated from the terminal ileum of a healthy lean male.</title>
        <authorList>
            <person name="Low A."/>
            <person name="Sheludchenko M."/>
            <person name="Cheng H.E."/>
            <person name="Koh X.Q."/>
            <person name="Lee J."/>
        </authorList>
    </citation>
    <scope>NUCLEOTIDE SEQUENCE</scope>
    <source>
        <strain evidence="4">BA1</strain>
    </source>
</reference>
<comment type="similarity">
    <text evidence="1">Belongs to the ATP-dependent AMP-binding enzyme family.</text>
</comment>
<dbReference type="Proteomes" id="UP001243496">
    <property type="component" value="Chromosome"/>
</dbReference>
<gene>
    <name evidence="4" type="ORF">RBI15_09960</name>
</gene>
<dbReference type="PANTHER" id="PTHR43201">
    <property type="entry name" value="ACYL-COA SYNTHETASE"/>
    <property type="match status" value="1"/>
</dbReference>
<dbReference type="GeneID" id="92741716"/>
<name>A0AAQ3GQU4_ANAHA</name>
<evidence type="ECO:0000259" key="3">
    <source>
        <dbReference type="Pfam" id="PF00501"/>
    </source>
</evidence>
<evidence type="ECO:0000256" key="1">
    <source>
        <dbReference type="ARBA" id="ARBA00006432"/>
    </source>
</evidence>
<dbReference type="InterPro" id="IPR042099">
    <property type="entry name" value="ANL_N_sf"/>
</dbReference>
<dbReference type="AlphaFoldDB" id="A0AAQ3GQU4"/>
<dbReference type="SUPFAM" id="SSF56801">
    <property type="entry name" value="Acetyl-CoA synthetase-like"/>
    <property type="match status" value="1"/>
</dbReference>
<evidence type="ECO:0000313" key="4">
    <source>
        <dbReference type="EMBL" id="WMD15700.1"/>
    </source>
</evidence>
<organism evidence="4 5">
    <name type="scientific">Anaerostipes hadrus</name>
    <dbReference type="NCBI Taxonomy" id="649756"/>
    <lineage>
        <taxon>Bacteria</taxon>
        <taxon>Bacillati</taxon>
        <taxon>Bacillota</taxon>
        <taxon>Clostridia</taxon>
        <taxon>Lachnospirales</taxon>
        <taxon>Lachnospiraceae</taxon>
        <taxon>Anaerostipes</taxon>
    </lineage>
</organism>
<accession>A0AAQ3GQU4</accession>
<dbReference type="Gene3D" id="3.40.50.12780">
    <property type="entry name" value="N-terminal domain of ligase-like"/>
    <property type="match status" value="1"/>
</dbReference>
<dbReference type="InterPro" id="IPR000873">
    <property type="entry name" value="AMP-dep_synth/lig_dom"/>
</dbReference>
<dbReference type="EMBL" id="CP132968">
    <property type="protein sequence ID" value="WMD15700.1"/>
    <property type="molecule type" value="Genomic_DNA"/>
</dbReference>
<dbReference type="RefSeq" id="WP_306856304.1">
    <property type="nucleotide sequence ID" value="NZ_CP132968.1"/>
</dbReference>
<dbReference type="Pfam" id="PF00501">
    <property type="entry name" value="AMP-binding"/>
    <property type="match status" value="1"/>
</dbReference>
<dbReference type="Gene3D" id="3.30.300.30">
    <property type="match status" value="1"/>
</dbReference>